<feature type="transmembrane region" description="Helical" evidence="6">
    <location>
        <begin position="405"/>
        <end position="424"/>
    </location>
</feature>
<dbReference type="PANTHER" id="PTHR24064">
    <property type="entry name" value="SOLUTE CARRIER FAMILY 22 MEMBER"/>
    <property type="match status" value="1"/>
</dbReference>
<reference evidence="9" key="1">
    <citation type="submission" date="2015-02" db="EMBL/GenBank/DDBJ databases">
        <title>Genome sequencing for Strongylocentrotus purpuratus.</title>
        <authorList>
            <person name="Murali S."/>
            <person name="Liu Y."/>
            <person name="Vee V."/>
            <person name="English A."/>
            <person name="Wang M."/>
            <person name="Skinner E."/>
            <person name="Han Y."/>
            <person name="Muzny D.M."/>
            <person name="Worley K.C."/>
            <person name="Gibbs R.A."/>
        </authorList>
    </citation>
    <scope>NUCLEOTIDE SEQUENCE</scope>
</reference>
<dbReference type="CDD" id="cd17317">
    <property type="entry name" value="MFS_SLC22"/>
    <property type="match status" value="1"/>
</dbReference>
<dbReference type="InterPro" id="IPR036259">
    <property type="entry name" value="MFS_trans_sf"/>
</dbReference>
<feature type="transmembrane region" description="Helical" evidence="6">
    <location>
        <begin position="463"/>
        <end position="485"/>
    </location>
</feature>
<dbReference type="InterPro" id="IPR005829">
    <property type="entry name" value="Sugar_transporter_CS"/>
</dbReference>
<feature type="compositionally biased region" description="Basic and acidic residues" evidence="5">
    <location>
        <begin position="669"/>
        <end position="682"/>
    </location>
</feature>
<dbReference type="Pfam" id="PF00083">
    <property type="entry name" value="Sugar_tr"/>
    <property type="match status" value="1"/>
</dbReference>
<dbReference type="InterPro" id="IPR005828">
    <property type="entry name" value="MFS_sugar_transport-like"/>
</dbReference>
<keyword evidence="9" id="KW-1185">Reference proteome</keyword>
<feature type="transmembrane region" description="Helical" evidence="6">
    <location>
        <begin position="175"/>
        <end position="194"/>
    </location>
</feature>
<dbReference type="EnsemblMetazoa" id="XM_789924">
    <property type="protein sequence ID" value="XP_795017"/>
    <property type="gene ID" value="LOC590315"/>
</dbReference>
<organism evidence="8 9">
    <name type="scientific">Strongylocentrotus purpuratus</name>
    <name type="common">Purple sea urchin</name>
    <dbReference type="NCBI Taxonomy" id="7668"/>
    <lineage>
        <taxon>Eukaryota</taxon>
        <taxon>Metazoa</taxon>
        <taxon>Echinodermata</taxon>
        <taxon>Eleutherozoa</taxon>
        <taxon>Echinozoa</taxon>
        <taxon>Echinoidea</taxon>
        <taxon>Euechinoidea</taxon>
        <taxon>Echinacea</taxon>
        <taxon>Camarodonta</taxon>
        <taxon>Echinidea</taxon>
        <taxon>Strongylocentrotidae</taxon>
        <taxon>Strongylocentrotus</taxon>
    </lineage>
</organism>
<dbReference type="PROSITE" id="PS50850">
    <property type="entry name" value="MFS"/>
    <property type="match status" value="1"/>
</dbReference>
<dbReference type="OrthoDB" id="2544694at2759"/>
<keyword evidence="2 6" id="KW-0812">Transmembrane</keyword>
<feature type="transmembrane region" description="Helical" evidence="6">
    <location>
        <begin position="430"/>
        <end position="451"/>
    </location>
</feature>
<dbReference type="FunCoup" id="A0A7M7REB6">
    <property type="interactions" value="24"/>
</dbReference>
<accession>A0A7M7REB6</accession>
<dbReference type="SUPFAM" id="SSF103473">
    <property type="entry name" value="MFS general substrate transporter"/>
    <property type="match status" value="1"/>
</dbReference>
<reference evidence="8" key="2">
    <citation type="submission" date="2021-01" db="UniProtKB">
        <authorList>
            <consortium name="EnsemblMetazoa"/>
        </authorList>
    </citation>
    <scope>IDENTIFICATION</scope>
</reference>
<dbReference type="Proteomes" id="UP000007110">
    <property type="component" value="Unassembled WGS sequence"/>
</dbReference>
<dbReference type="GeneID" id="590315"/>
<evidence type="ECO:0000256" key="6">
    <source>
        <dbReference type="SAM" id="Phobius"/>
    </source>
</evidence>
<evidence type="ECO:0000256" key="2">
    <source>
        <dbReference type="ARBA" id="ARBA00022692"/>
    </source>
</evidence>
<feature type="transmembrane region" description="Helical" evidence="6">
    <location>
        <begin position="491"/>
        <end position="511"/>
    </location>
</feature>
<evidence type="ECO:0000313" key="8">
    <source>
        <dbReference type="EnsemblMetazoa" id="XP_795017"/>
    </source>
</evidence>
<feature type="region of interest" description="Disordered" evidence="5">
    <location>
        <begin position="655"/>
        <end position="682"/>
    </location>
</feature>
<dbReference type="RefSeq" id="XP_795017.3">
    <property type="nucleotide sequence ID" value="XM_789924.5"/>
</dbReference>
<feature type="transmembrane region" description="Helical" evidence="6">
    <location>
        <begin position="20"/>
        <end position="41"/>
    </location>
</feature>
<dbReference type="Gene3D" id="1.20.1250.20">
    <property type="entry name" value="MFS general substrate transporter like domains"/>
    <property type="match status" value="1"/>
</dbReference>
<dbReference type="KEGG" id="spu:590315"/>
<protein>
    <recommendedName>
        <fullName evidence="7">Major facilitator superfamily (MFS) profile domain-containing protein</fullName>
    </recommendedName>
</protein>
<dbReference type="AlphaFoldDB" id="A0A7M7REB6"/>
<feature type="transmembrane region" description="Helical" evidence="6">
    <location>
        <begin position="200"/>
        <end position="222"/>
    </location>
</feature>
<dbReference type="GO" id="GO:0022857">
    <property type="term" value="F:transmembrane transporter activity"/>
    <property type="evidence" value="ECO:0007669"/>
    <property type="project" value="InterPro"/>
</dbReference>
<sequence length="682" mass="76366">MKFDDILTTVGEFGKYQHRLYFILDVFKFTISWAELIYIFIEAPVNHWCATPELDSFCDQHEMSKEACALAQKEGSIPSNYTSDGELEYAQCKKYNVSGVGFWPGIVPSNYSSEMMSCDSGWVYDDSQYKTTTVTDFDLVCGDHDMTELSQSIFYIGIVAGSIFFGIMSDRVGRWWALFVSNIISLVSGLALAFSPNWCFFAIMRFFMGFGNIALNTVLYIIGIEYIGPSKRNVIILASISYALGYMLLTLPAYYIRSWRTLQLVMTAPLSILFIFFIWLPESPRWLISMGKYDKAEKVIEKFADVNEVTLPNPLFTKEFMEEQDQIRRARKPTGLDLIRTPRMRLRTINLVCIWMVNSLVYHGLSLNSSNLGVDVYLAFALSAAVEIPAYLLAFVIVEFFGRKLSVFGCMMLGGLACVSTAFIEHGIALTSVAMIGKFGISASSNIIYLYTVELYPTNIRGIAVGNCSMFSNIAGILAPLILILSKYWDSLPLVIYGSFSVIAALSALALPETRGEKLPETVEEVEQFGSSSKEAKELKVMTSQHGPNTVEEKDKVTNILNDTSTDTTHVNPTFTIEDEHVNNVKFVNGTTLENHVFTEEDEKSQRDGIANGATPSNREFTIPRILDEDDENGNIKYISGEIVYDNSTFTMEDKKQSGIPLCSNGSVPEREEKETSHTDEG</sequence>
<evidence type="ECO:0000313" key="9">
    <source>
        <dbReference type="Proteomes" id="UP000007110"/>
    </source>
</evidence>
<name>A0A7M7REB6_STRPU</name>
<evidence type="ECO:0000256" key="4">
    <source>
        <dbReference type="ARBA" id="ARBA00023136"/>
    </source>
</evidence>
<feature type="transmembrane region" description="Helical" evidence="6">
    <location>
        <begin position="152"/>
        <end position="168"/>
    </location>
</feature>
<dbReference type="InterPro" id="IPR020846">
    <property type="entry name" value="MFS_dom"/>
</dbReference>
<proteinExistence type="predicted"/>
<keyword evidence="3 6" id="KW-1133">Transmembrane helix</keyword>
<dbReference type="GO" id="GO:0016020">
    <property type="term" value="C:membrane"/>
    <property type="evidence" value="ECO:0007669"/>
    <property type="project" value="UniProtKB-SubCell"/>
</dbReference>
<dbReference type="PROSITE" id="PS00216">
    <property type="entry name" value="SUGAR_TRANSPORT_1"/>
    <property type="match status" value="1"/>
</dbReference>
<feature type="transmembrane region" description="Helical" evidence="6">
    <location>
        <begin position="262"/>
        <end position="280"/>
    </location>
</feature>
<dbReference type="OMA" id="ATPGCHR"/>
<feature type="transmembrane region" description="Helical" evidence="6">
    <location>
        <begin position="234"/>
        <end position="256"/>
    </location>
</feature>
<dbReference type="InParanoid" id="A0A7M7REB6"/>
<feature type="domain" description="Major facilitator superfamily (MFS) profile" evidence="7">
    <location>
        <begin position="105"/>
        <end position="516"/>
    </location>
</feature>
<comment type="subcellular location">
    <subcellularLocation>
        <location evidence="1">Membrane</location>
        <topology evidence="1">Multi-pass membrane protein</topology>
    </subcellularLocation>
</comment>
<feature type="transmembrane region" description="Helical" evidence="6">
    <location>
        <begin position="377"/>
        <end position="398"/>
    </location>
</feature>
<keyword evidence="4 6" id="KW-0472">Membrane</keyword>
<evidence type="ECO:0000256" key="3">
    <source>
        <dbReference type="ARBA" id="ARBA00022989"/>
    </source>
</evidence>
<evidence type="ECO:0000256" key="5">
    <source>
        <dbReference type="SAM" id="MobiDB-lite"/>
    </source>
</evidence>
<evidence type="ECO:0000259" key="7">
    <source>
        <dbReference type="PROSITE" id="PS50850"/>
    </source>
</evidence>
<evidence type="ECO:0000256" key="1">
    <source>
        <dbReference type="ARBA" id="ARBA00004141"/>
    </source>
</evidence>
<feature type="transmembrane region" description="Helical" evidence="6">
    <location>
        <begin position="348"/>
        <end position="365"/>
    </location>
</feature>